<evidence type="ECO:0000313" key="1">
    <source>
        <dbReference type="EMBL" id="QCE05997.1"/>
    </source>
</evidence>
<dbReference type="EMBL" id="CP039353">
    <property type="protein sequence ID" value="QCE05997.1"/>
    <property type="molecule type" value="Genomic_DNA"/>
</dbReference>
<organism evidence="1 2">
    <name type="scientific">Vigna unguiculata</name>
    <name type="common">Cowpea</name>
    <dbReference type="NCBI Taxonomy" id="3917"/>
    <lineage>
        <taxon>Eukaryota</taxon>
        <taxon>Viridiplantae</taxon>
        <taxon>Streptophyta</taxon>
        <taxon>Embryophyta</taxon>
        <taxon>Tracheophyta</taxon>
        <taxon>Spermatophyta</taxon>
        <taxon>Magnoliopsida</taxon>
        <taxon>eudicotyledons</taxon>
        <taxon>Gunneridae</taxon>
        <taxon>Pentapetalae</taxon>
        <taxon>rosids</taxon>
        <taxon>fabids</taxon>
        <taxon>Fabales</taxon>
        <taxon>Fabaceae</taxon>
        <taxon>Papilionoideae</taxon>
        <taxon>50 kb inversion clade</taxon>
        <taxon>NPAAA clade</taxon>
        <taxon>indigoferoid/millettioid clade</taxon>
        <taxon>Phaseoleae</taxon>
        <taxon>Vigna</taxon>
    </lineage>
</organism>
<name>A0A4D6N1W0_VIGUN</name>
<dbReference type="Proteomes" id="UP000501690">
    <property type="component" value="Linkage Group LG9"/>
</dbReference>
<dbReference type="AlphaFoldDB" id="A0A4D6N1W0"/>
<protein>
    <submittedName>
        <fullName evidence="1">Uncharacterized protein</fullName>
    </submittedName>
</protein>
<reference evidence="1 2" key="1">
    <citation type="submission" date="2019-04" db="EMBL/GenBank/DDBJ databases">
        <title>An improved genome assembly and genetic linkage map for asparagus bean, Vigna unguiculata ssp. sesquipedialis.</title>
        <authorList>
            <person name="Xia Q."/>
            <person name="Zhang R."/>
            <person name="Dong Y."/>
        </authorList>
    </citation>
    <scope>NUCLEOTIDE SEQUENCE [LARGE SCALE GENOMIC DNA]</scope>
    <source>
        <tissue evidence="1">Leaf</tissue>
    </source>
</reference>
<gene>
    <name evidence="1" type="ORF">DEO72_LG9g1006</name>
</gene>
<accession>A0A4D6N1W0</accession>
<keyword evidence="2" id="KW-1185">Reference proteome</keyword>
<evidence type="ECO:0000313" key="2">
    <source>
        <dbReference type="Proteomes" id="UP000501690"/>
    </source>
</evidence>
<sequence>MSSWVVEIFGGVCTSDHFKLHFNALILVAQSHLGDPKSAREGNIDDNTTAMHMTAPTLPTRALALWL</sequence>
<proteinExistence type="predicted"/>